<organism evidence="2 3">
    <name type="scientific">Fluviicola taffensis (strain DSM 16823 / NCIMB 13979 / RW262)</name>
    <dbReference type="NCBI Taxonomy" id="755732"/>
    <lineage>
        <taxon>Bacteria</taxon>
        <taxon>Pseudomonadati</taxon>
        <taxon>Bacteroidota</taxon>
        <taxon>Flavobacteriia</taxon>
        <taxon>Flavobacteriales</taxon>
        <taxon>Crocinitomicaceae</taxon>
        <taxon>Fluviicola</taxon>
    </lineage>
</organism>
<dbReference type="EMBL" id="CP002542">
    <property type="protein sequence ID" value="AEA43600.1"/>
    <property type="molecule type" value="Genomic_DNA"/>
</dbReference>
<gene>
    <name evidence="2" type="ordered locus">Fluta_1608</name>
</gene>
<dbReference type="STRING" id="755732.Fluta_1608"/>
<evidence type="ECO:0000313" key="3">
    <source>
        <dbReference type="Proteomes" id="UP000007463"/>
    </source>
</evidence>
<dbReference type="Pfam" id="PF09852">
    <property type="entry name" value="DUF2079"/>
    <property type="match status" value="1"/>
</dbReference>
<dbReference type="eggNOG" id="COG3463">
    <property type="taxonomic scope" value="Bacteria"/>
</dbReference>
<feature type="transmembrane region" description="Helical" evidence="1">
    <location>
        <begin position="283"/>
        <end position="305"/>
    </location>
</feature>
<protein>
    <recommendedName>
        <fullName evidence="4">DUF2079 domain-containing protein</fullName>
    </recommendedName>
</protein>
<feature type="transmembrane region" description="Helical" evidence="1">
    <location>
        <begin position="207"/>
        <end position="227"/>
    </location>
</feature>
<evidence type="ECO:0000256" key="1">
    <source>
        <dbReference type="SAM" id="Phobius"/>
    </source>
</evidence>
<feature type="transmembrane region" description="Helical" evidence="1">
    <location>
        <begin position="169"/>
        <end position="195"/>
    </location>
</feature>
<feature type="transmembrane region" description="Helical" evidence="1">
    <location>
        <begin position="85"/>
        <end position="113"/>
    </location>
</feature>
<dbReference type="Proteomes" id="UP000007463">
    <property type="component" value="Chromosome"/>
</dbReference>
<dbReference type="AlphaFoldDB" id="F2IFX9"/>
<keyword evidence="1" id="KW-0472">Membrane</keyword>
<dbReference type="InterPro" id="IPR018650">
    <property type="entry name" value="STSV1_Orf64"/>
</dbReference>
<reference evidence="3" key="2">
    <citation type="submission" date="2011-02" db="EMBL/GenBank/DDBJ databases">
        <title>The complete genome of Fluviicola taffensis DSM 16823.</title>
        <authorList>
            <consortium name="US DOE Joint Genome Institute (JGI-PGF)"/>
            <person name="Lucas S."/>
            <person name="Copeland A."/>
            <person name="Lapidus A."/>
            <person name="Bruce D."/>
            <person name="Goodwin L."/>
            <person name="Pitluck S."/>
            <person name="Kyrpides N."/>
            <person name="Mavromatis K."/>
            <person name="Ivanova N."/>
            <person name="Mikhailova N."/>
            <person name="Pagani I."/>
            <person name="Chertkov O."/>
            <person name="Detter J.C."/>
            <person name="Han C."/>
            <person name="Tapia R."/>
            <person name="Land M."/>
            <person name="Hauser L."/>
            <person name="Markowitz V."/>
            <person name="Cheng J.-F."/>
            <person name="Hugenholtz P."/>
            <person name="Woyke T."/>
            <person name="Wu D."/>
            <person name="Tindall B."/>
            <person name="Pomrenke H.G."/>
            <person name="Brambilla E."/>
            <person name="Klenk H.-P."/>
            <person name="Eisen J.A."/>
        </authorList>
    </citation>
    <scope>NUCLEOTIDE SEQUENCE [LARGE SCALE GENOMIC DNA]</scope>
    <source>
        <strain evidence="3">DSM 16823 / RW262 / RW262</strain>
    </source>
</reference>
<dbReference type="KEGG" id="fte:Fluta_1608"/>
<reference evidence="2 3" key="1">
    <citation type="journal article" date="2011" name="Stand. Genomic Sci.">
        <title>Complete genome sequence of the gliding freshwater bacterium Fluviicola taffensis type strain (RW262).</title>
        <authorList>
            <person name="Woyke T."/>
            <person name="Chertkov O."/>
            <person name="Lapidus A."/>
            <person name="Nolan M."/>
            <person name="Lucas S."/>
            <person name="Del Rio T.G."/>
            <person name="Tice H."/>
            <person name="Cheng J.F."/>
            <person name="Tapia R."/>
            <person name="Han C."/>
            <person name="Goodwin L."/>
            <person name="Pitluck S."/>
            <person name="Liolios K."/>
            <person name="Pagani I."/>
            <person name="Ivanova N."/>
            <person name="Huntemann M."/>
            <person name="Mavromatis K."/>
            <person name="Mikhailova N."/>
            <person name="Pati A."/>
            <person name="Chen A."/>
            <person name="Palaniappan K."/>
            <person name="Land M."/>
            <person name="Hauser L."/>
            <person name="Brambilla E.M."/>
            <person name="Rohde M."/>
            <person name="Mwirichia R."/>
            <person name="Sikorski J."/>
            <person name="Tindall B.J."/>
            <person name="Goker M."/>
            <person name="Bristow J."/>
            <person name="Eisen J.A."/>
            <person name="Markowitz V."/>
            <person name="Hugenholtz P."/>
            <person name="Klenk H.P."/>
            <person name="Kyrpides N.C."/>
        </authorList>
    </citation>
    <scope>NUCLEOTIDE SEQUENCE [LARGE SCALE GENOMIC DNA]</scope>
    <source>
        <strain evidence="3">DSM 16823 / RW262 / RW262</strain>
    </source>
</reference>
<feature type="transmembrane region" description="Helical" evidence="1">
    <location>
        <begin position="352"/>
        <end position="370"/>
    </location>
</feature>
<dbReference type="RefSeq" id="WP_013686371.1">
    <property type="nucleotide sequence ID" value="NC_015321.1"/>
</dbReference>
<sequence length="486" mass="56294" precursor="true">MRKLTLIKEHRFLLVALFIASVVYALITFVNQYCFRTYSLDLGVYTNAMYDYAHLRFNDSLAFKSESENLLADHFDLYLPLFSPLIYVFGSYTLLIVQWISILFGGVGIYTFFLQLYPNQGTRKFALIYFLLFFGVFAAISYDYHSNVVASMFVPWLFLAFERKKGISIIIWTILIAIGKENMALWLLFIAIGLAYINRKDWWKLKIAIGIACFSLIYFIVVIGWVMPSFSNTGVFSQFRYSVLGANVSEGILQLVKHPLDSLSVLFQNHSGKSVYNFVKFEFWMMILMVGFFCIFRPVYLFMLIPIIGQKMFHDNADTWGVVQQYCIEFAPILTIGTFVFIGDKKTKSKRLILSYIAVFLALVTSIRLMDNTIAHYDKARLRIYKSAHYKSEFPIKEAYEVLNLIPSDAIVSAQSTFVPHLAVRDKIYTFPTIKNAEFVLVSPVEDPYPLNQIEFEQETSKLLKNPDWKVVRKNNYFVLLKKQSL</sequence>
<name>F2IFX9_FLUTR</name>
<evidence type="ECO:0000313" key="2">
    <source>
        <dbReference type="EMBL" id="AEA43600.1"/>
    </source>
</evidence>
<accession>F2IFX9</accession>
<feature type="transmembrane region" description="Helical" evidence="1">
    <location>
        <begin position="125"/>
        <end position="142"/>
    </location>
</feature>
<keyword evidence="1" id="KW-1133">Transmembrane helix</keyword>
<feature type="transmembrane region" description="Helical" evidence="1">
    <location>
        <begin position="12"/>
        <end position="30"/>
    </location>
</feature>
<dbReference type="HOGENOM" id="CLU_561127_0_0_10"/>
<keyword evidence="3" id="KW-1185">Reference proteome</keyword>
<evidence type="ECO:0008006" key="4">
    <source>
        <dbReference type="Google" id="ProtNLM"/>
    </source>
</evidence>
<dbReference type="OrthoDB" id="866547at2"/>
<keyword evidence="1" id="KW-0812">Transmembrane</keyword>
<proteinExistence type="predicted"/>